<dbReference type="Gene3D" id="1.10.10.10">
    <property type="entry name" value="Winged helix-like DNA-binding domain superfamily/Winged helix DNA-binding domain"/>
    <property type="match status" value="1"/>
</dbReference>
<evidence type="ECO:0000256" key="3">
    <source>
        <dbReference type="ARBA" id="ARBA00023125"/>
    </source>
</evidence>
<evidence type="ECO:0000313" key="7">
    <source>
        <dbReference type="Proteomes" id="UP000249135"/>
    </source>
</evidence>
<evidence type="ECO:0000256" key="4">
    <source>
        <dbReference type="ARBA" id="ARBA00023163"/>
    </source>
</evidence>
<gene>
    <name evidence="6" type="ORF">DI563_12525</name>
</gene>
<dbReference type="GO" id="GO:0006351">
    <property type="term" value="P:DNA-templated transcription"/>
    <property type="evidence" value="ECO:0007669"/>
    <property type="project" value="TreeGrafter"/>
</dbReference>
<dbReference type="CDD" id="cd08422">
    <property type="entry name" value="PBP2_CrgA_like"/>
    <property type="match status" value="1"/>
</dbReference>
<dbReference type="PANTHER" id="PTHR30537">
    <property type="entry name" value="HTH-TYPE TRANSCRIPTIONAL REGULATOR"/>
    <property type="match status" value="1"/>
</dbReference>
<comment type="similarity">
    <text evidence="1">Belongs to the LysR transcriptional regulatory family.</text>
</comment>
<evidence type="ECO:0000256" key="1">
    <source>
        <dbReference type="ARBA" id="ARBA00009437"/>
    </source>
</evidence>
<feature type="domain" description="HTH lysR-type" evidence="5">
    <location>
        <begin position="1"/>
        <end position="58"/>
    </location>
</feature>
<keyword evidence="4" id="KW-0804">Transcription</keyword>
<dbReference type="SUPFAM" id="SSF53850">
    <property type="entry name" value="Periplasmic binding protein-like II"/>
    <property type="match status" value="1"/>
</dbReference>
<dbReference type="InterPro" id="IPR005119">
    <property type="entry name" value="LysR_subst-bd"/>
</dbReference>
<evidence type="ECO:0000256" key="2">
    <source>
        <dbReference type="ARBA" id="ARBA00023015"/>
    </source>
</evidence>
<dbReference type="InterPro" id="IPR036388">
    <property type="entry name" value="WH-like_DNA-bd_sf"/>
</dbReference>
<proteinExistence type="inferred from homology"/>
<accession>A0A2W5QAE2</accession>
<name>A0A2W5QAE2_VARPD</name>
<evidence type="ECO:0000313" key="6">
    <source>
        <dbReference type="EMBL" id="PZQ74346.1"/>
    </source>
</evidence>
<dbReference type="Proteomes" id="UP000249135">
    <property type="component" value="Unassembled WGS sequence"/>
</dbReference>
<dbReference type="Pfam" id="PF03466">
    <property type="entry name" value="LysR_substrate"/>
    <property type="match status" value="1"/>
</dbReference>
<dbReference type="FunFam" id="1.10.10.10:FF:000001">
    <property type="entry name" value="LysR family transcriptional regulator"/>
    <property type="match status" value="1"/>
</dbReference>
<organism evidence="6 7">
    <name type="scientific">Variovorax paradoxus</name>
    <dbReference type="NCBI Taxonomy" id="34073"/>
    <lineage>
        <taxon>Bacteria</taxon>
        <taxon>Pseudomonadati</taxon>
        <taxon>Pseudomonadota</taxon>
        <taxon>Betaproteobacteria</taxon>
        <taxon>Burkholderiales</taxon>
        <taxon>Comamonadaceae</taxon>
        <taxon>Variovorax</taxon>
    </lineage>
</organism>
<dbReference type="AlphaFoldDB" id="A0A2W5QAE2"/>
<dbReference type="InterPro" id="IPR058163">
    <property type="entry name" value="LysR-type_TF_proteobact-type"/>
</dbReference>
<dbReference type="GO" id="GO:0003700">
    <property type="term" value="F:DNA-binding transcription factor activity"/>
    <property type="evidence" value="ECO:0007669"/>
    <property type="project" value="InterPro"/>
</dbReference>
<dbReference type="InterPro" id="IPR036390">
    <property type="entry name" value="WH_DNA-bd_sf"/>
</dbReference>
<dbReference type="GO" id="GO:0043565">
    <property type="term" value="F:sequence-specific DNA binding"/>
    <property type="evidence" value="ECO:0007669"/>
    <property type="project" value="TreeGrafter"/>
</dbReference>
<dbReference type="InterPro" id="IPR000847">
    <property type="entry name" value="LysR_HTH_N"/>
</dbReference>
<comment type="caution">
    <text evidence="6">The sequence shown here is derived from an EMBL/GenBank/DDBJ whole genome shotgun (WGS) entry which is preliminary data.</text>
</comment>
<protein>
    <submittedName>
        <fullName evidence="6">LysR family transcriptional regulator</fullName>
    </submittedName>
</protein>
<sequence length="311" mass="32884">MDLNDIALFVNVVRAGSFAEAGRRLGVPPSTASRRVQTLETALGARLMQRTTRRLVLTDAGRNFFAQSADQVDALLRVADQVASDADEVAGRVRVAAPADFFNWFPADAAARFAEAHPRVRLEFELNDARVDLLGEGIDVAMRGADRDPSLIARKLGTSYATLVASPGYLAARGAPALPRDLAAHDCITAPARGGPKAVWRLGGSRRAAAPVEVDGPFQASTASGQLAGALAGLGIALLPAGLSAPHVVAGRLKEVMPDFATAASGVHLVYHSRRQLPRAVSAFIDFAATTIRELGLLQVDAQKRNPTRRS</sequence>
<keyword evidence="2" id="KW-0805">Transcription regulation</keyword>
<dbReference type="Pfam" id="PF00126">
    <property type="entry name" value="HTH_1"/>
    <property type="match status" value="1"/>
</dbReference>
<dbReference type="EMBL" id="QFPP01000135">
    <property type="protein sequence ID" value="PZQ74346.1"/>
    <property type="molecule type" value="Genomic_DNA"/>
</dbReference>
<dbReference type="SUPFAM" id="SSF46785">
    <property type="entry name" value="Winged helix' DNA-binding domain"/>
    <property type="match status" value="1"/>
</dbReference>
<dbReference type="Gene3D" id="3.40.190.290">
    <property type="match status" value="1"/>
</dbReference>
<dbReference type="PANTHER" id="PTHR30537:SF5">
    <property type="entry name" value="HTH-TYPE TRANSCRIPTIONAL ACTIVATOR TTDR-RELATED"/>
    <property type="match status" value="1"/>
</dbReference>
<keyword evidence="3" id="KW-0238">DNA-binding</keyword>
<reference evidence="6 7" key="1">
    <citation type="submission" date="2017-08" db="EMBL/GenBank/DDBJ databases">
        <title>Infants hospitalized years apart are colonized by the same room-sourced microbial strains.</title>
        <authorList>
            <person name="Brooks B."/>
            <person name="Olm M.R."/>
            <person name="Firek B.A."/>
            <person name="Baker R."/>
            <person name="Thomas B.C."/>
            <person name="Morowitz M.J."/>
            <person name="Banfield J.F."/>
        </authorList>
    </citation>
    <scope>NUCLEOTIDE SEQUENCE [LARGE SCALE GENOMIC DNA]</scope>
    <source>
        <strain evidence="6">S2_005_003_R2_41</strain>
    </source>
</reference>
<evidence type="ECO:0000259" key="5">
    <source>
        <dbReference type="PROSITE" id="PS50931"/>
    </source>
</evidence>
<dbReference type="PROSITE" id="PS50931">
    <property type="entry name" value="HTH_LYSR"/>
    <property type="match status" value="1"/>
</dbReference>